<dbReference type="PANTHER" id="PTHR42648:SF18">
    <property type="entry name" value="RETROTRANSPOSON, UNCLASSIFIED-LIKE PROTEIN"/>
    <property type="match status" value="1"/>
</dbReference>
<dbReference type="PANTHER" id="PTHR42648">
    <property type="entry name" value="TRANSPOSASE, PUTATIVE-RELATED"/>
    <property type="match status" value="1"/>
</dbReference>
<dbReference type="Pfam" id="PF00665">
    <property type="entry name" value="rve"/>
    <property type="match status" value="1"/>
</dbReference>
<accession>A0A6V7NH70</accession>
<dbReference type="Gene3D" id="3.30.420.10">
    <property type="entry name" value="Ribonuclease H-like superfamily/Ribonuclease H"/>
    <property type="match status" value="1"/>
</dbReference>
<proteinExistence type="predicted"/>
<dbReference type="GO" id="GO:0015074">
    <property type="term" value="P:DNA integration"/>
    <property type="evidence" value="ECO:0007669"/>
    <property type="project" value="InterPro"/>
</dbReference>
<dbReference type="EMBL" id="LR862138">
    <property type="protein sequence ID" value="CAD1817932.1"/>
    <property type="molecule type" value="Genomic_DNA"/>
</dbReference>
<feature type="compositionally biased region" description="Low complexity" evidence="1">
    <location>
        <begin position="282"/>
        <end position="303"/>
    </location>
</feature>
<evidence type="ECO:0000259" key="2">
    <source>
        <dbReference type="PROSITE" id="PS50994"/>
    </source>
</evidence>
<protein>
    <recommendedName>
        <fullName evidence="2">Integrase catalytic domain-containing protein</fullName>
    </recommendedName>
</protein>
<dbReference type="AlphaFoldDB" id="A0A6V7NH70"/>
<dbReference type="InterPro" id="IPR039537">
    <property type="entry name" value="Retrotran_Ty1/copia-like"/>
</dbReference>
<evidence type="ECO:0000256" key="1">
    <source>
        <dbReference type="SAM" id="MobiDB-lite"/>
    </source>
</evidence>
<evidence type="ECO:0000313" key="3">
    <source>
        <dbReference type="EMBL" id="CAD1817932.1"/>
    </source>
</evidence>
<sequence length="303" mass="34186">MVHGLPVIKHSNAICEGCIIGKQTRLPFMSSKTKFVTKPLNLVHIDICGPLPESRGGNKYFIGFIDDCTRKIWIYFTKEKSAAFSTFKKYKALVERESGNKIKILRSDRGGEYTSNEFKDYCNKEGIQQQFTTAYSPQQNEKPLPKSFWAEAVACATYLINRSPTKSLKNMTPEEGWSGYKPGVKHLKIFGCIAYAQIPKEKRKKLDDRGEKCIFTGYSEHSKAYKLYNPITNKVIISKDVIFDENGTWNWNTEEKGKRLIDQEIEETDNVPTDNDTPSPMTPALALPGPSSSTPSSSLVQSD</sequence>
<feature type="region of interest" description="Disordered" evidence="1">
    <location>
        <begin position="264"/>
        <end position="303"/>
    </location>
</feature>
<dbReference type="PROSITE" id="PS50994">
    <property type="entry name" value="INTEGRASE"/>
    <property type="match status" value="1"/>
</dbReference>
<dbReference type="GO" id="GO:0003676">
    <property type="term" value="F:nucleic acid binding"/>
    <property type="evidence" value="ECO:0007669"/>
    <property type="project" value="InterPro"/>
</dbReference>
<dbReference type="Pfam" id="PF25597">
    <property type="entry name" value="SH3_retrovirus"/>
    <property type="match status" value="1"/>
</dbReference>
<organism evidence="3">
    <name type="scientific">Ananas comosus var. bracteatus</name>
    <name type="common">red pineapple</name>
    <dbReference type="NCBI Taxonomy" id="296719"/>
    <lineage>
        <taxon>Eukaryota</taxon>
        <taxon>Viridiplantae</taxon>
        <taxon>Streptophyta</taxon>
        <taxon>Embryophyta</taxon>
        <taxon>Tracheophyta</taxon>
        <taxon>Spermatophyta</taxon>
        <taxon>Magnoliopsida</taxon>
        <taxon>Liliopsida</taxon>
        <taxon>Poales</taxon>
        <taxon>Bromeliaceae</taxon>
        <taxon>Bromelioideae</taxon>
        <taxon>Ananas</taxon>
    </lineage>
</organism>
<dbReference type="InterPro" id="IPR036397">
    <property type="entry name" value="RNaseH_sf"/>
</dbReference>
<dbReference type="InterPro" id="IPR012337">
    <property type="entry name" value="RNaseH-like_sf"/>
</dbReference>
<dbReference type="InterPro" id="IPR057670">
    <property type="entry name" value="SH3_retrovirus"/>
</dbReference>
<feature type="compositionally biased region" description="Polar residues" evidence="1">
    <location>
        <begin position="270"/>
        <end position="279"/>
    </location>
</feature>
<gene>
    <name evidence="3" type="ORF">CB5_LOCUS1143</name>
</gene>
<name>A0A6V7NH70_ANACO</name>
<dbReference type="InterPro" id="IPR001584">
    <property type="entry name" value="Integrase_cat-core"/>
</dbReference>
<reference evidence="3" key="1">
    <citation type="submission" date="2020-07" db="EMBL/GenBank/DDBJ databases">
        <authorList>
            <person name="Lin J."/>
        </authorList>
    </citation>
    <scope>NUCLEOTIDE SEQUENCE</scope>
</reference>
<feature type="domain" description="Integrase catalytic" evidence="2">
    <location>
        <begin position="35"/>
        <end position="140"/>
    </location>
</feature>
<dbReference type="SUPFAM" id="SSF53098">
    <property type="entry name" value="Ribonuclease H-like"/>
    <property type="match status" value="1"/>
</dbReference>